<name>A0A0H5QBQ6_NEIMI</name>
<reference evidence="1 2" key="1">
    <citation type="submission" date="2014-11" db="EMBL/GenBank/DDBJ databases">
        <authorList>
            <person name="Diene M.Seydina."/>
        </authorList>
    </citation>
    <scope>NUCLEOTIDE SEQUENCE [LARGE SCALE GENOMIC DNA]</scope>
    <source>
        <strain evidence="1 2">Neisseria meningitidis CHUV</strain>
    </source>
</reference>
<organism evidence="1 2">
    <name type="scientific">Neisseria meningitidis serogroup B</name>
    <dbReference type="NCBI Taxonomy" id="491"/>
    <lineage>
        <taxon>Bacteria</taxon>
        <taxon>Pseudomonadati</taxon>
        <taxon>Pseudomonadota</taxon>
        <taxon>Betaproteobacteria</taxon>
        <taxon>Neisseriales</taxon>
        <taxon>Neisseriaceae</taxon>
        <taxon>Neisseria</taxon>
    </lineage>
</organism>
<dbReference type="EMBL" id="CVTF01000071">
    <property type="protein sequence ID" value="CRY99462.1"/>
    <property type="molecule type" value="Genomic_DNA"/>
</dbReference>
<evidence type="ECO:0000313" key="2">
    <source>
        <dbReference type="Proteomes" id="UP000182715"/>
    </source>
</evidence>
<sequence>VFDGCIHNLISCRVERVYFNIVCTGLLMYRLLTIATGFAGGVFGFRGGIGQGFEIPAMFQLNF</sequence>
<dbReference type="AlphaFoldDB" id="A0A0H5QBQ6"/>
<protein>
    <submittedName>
        <fullName evidence="1">Uncharacterized protein</fullName>
    </submittedName>
</protein>
<evidence type="ECO:0000313" key="1">
    <source>
        <dbReference type="EMBL" id="CRY99462.1"/>
    </source>
</evidence>
<accession>A0A0H5QBQ6</accession>
<proteinExistence type="predicted"/>
<dbReference type="Proteomes" id="UP000182715">
    <property type="component" value="Unassembled WGS sequence"/>
</dbReference>
<feature type="non-terminal residue" evidence="1">
    <location>
        <position position="1"/>
    </location>
</feature>